<reference evidence="2 3" key="1">
    <citation type="journal article" date="2019" name="Nat. Microbiol.">
        <title>Mediterranean grassland soil C-N compound turnover is dependent on rainfall and depth, and is mediated by genomically divergent microorganisms.</title>
        <authorList>
            <person name="Diamond S."/>
            <person name="Andeer P.F."/>
            <person name="Li Z."/>
            <person name="Crits-Christoph A."/>
            <person name="Burstein D."/>
            <person name="Anantharaman K."/>
            <person name="Lane K.R."/>
            <person name="Thomas B.C."/>
            <person name="Pan C."/>
            <person name="Northen T.R."/>
            <person name="Banfield J.F."/>
        </authorList>
    </citation>
    <scope>NUCLEOTIDE SEQUENCE [LARGE SCALE GENOMIC DNA]</scope>
    <source>
        <strain evidence="2">WS_2</strain>
    </source>
</reference>
<feature type="signal peptide" evidence="1">
    <location>
        <begin position="1"/>
        <end position="23"/>
    </location>
</feature>
<gene>
    <name evidence="2" type="ORF">E6K72_01255</name>
</gene>
<sequence>MSARGLARWLAAFALLVAAQARAGTEEFSTFHTVSQEEDDESLLDHVLGRPPRMWRDEWERAPQGIRTSQACLTSGQWMILTDMKVLSTLGRSSHLGVDLRQSVSDISSFEYIDFSFLFPTRVGTAGAMFRPFFDKSRQDFAFIWQTGADTTSFDARVVFTVEDMFNNLWAWRQTRVGNESEPYLRHPYEPALRLRGRGDTWRAEISGQYLTPSTKLVDGNIGLEHEATLWGTLGTASVEATLLGFTWELRSWNQQARSTSQPVDFSAGPNDNWRRQWQTEAALGRGFGSRVGADLRWIYQSRNETWGPPLGPGTFDGIDRLLQLDVRWIATRTLVVRAGGMHDRVGIAKSGYQPYFTWGTRVESRAYVGLIARFGRVSVEGNEGIELDPEHYEVARVLGIPHDKGVLKLQATF</sequence>
<keyword evidence="1" id="KW-0732">Signal</keyword>
<dbReference type="EMBL" id="VBOS01000034">
    <property type="protein sequence ID" value="TMQ59883.1"/>
    <property type="molecule type" value="Genomic_DNA"/>
</dbReference>
<accession>A0A538T8B3</accession>
<evidence type="ECO:0000313" key="3">
    <source>
        <dbReference type="Proteomes" id="UP000317716"/>
    </source>
</evidence>
<evidence type="ECO:0000256" key="1">
    <source>
        <dbReference type="SAM" id="SignalP"/>
    </source>
</evidence>
<proteinExistence type="predicted"/>
<dbReference type="AlphaFoldDB" id="A0A538T8B3"/>
<evidence type="ECO:0000313" key="2">
    <source>
        <dbReference type="EMBL" id="TMQ59883.1"/>
    </source>
</evidence>
<dbReference type="Proteomes" id="UP000317716">
    <property type="component" value="Unassembled WGS sequence"/>
</dbReference>
<protein>
    <submittedName>
        <fullName evidence="2">Uncharacterized protein</fullName>
    </submittedName>
</protein>
<name>A0A538T8B3_UNCEI</name>
<comment type="caution">
    <text evidence="2">The sequence shown here is derived from an EMBL/GenBank/DDBJ whole genome shotgun (WGS) entry which is preliminary data.</text>
</comment>
<feature type="chain" id="PRO_5022033360" evidence="1">
    <location>
        <begin position="24"/>
        <end position="414"/>
    </location>
</feature>
<organism evidence="2 3">
    <name type="scientific">Eiseniibacteriota bacterium</name>
    <dbReference type="NCBI Taxonomy" id="2212470"/>
    <lineage>
        <taxon>Bacteria</taxon>
        <taxon>Candidatus Eiseniibacteriota</taxon>
    </lineage>
</organism>